<evidence type="ECO:0000313" key="1">
    <source>
        <dbReference type="EMBL" id="SEM56915.1"/>
    </source>
</evidence>
<dbReference type="EMBL" id="FOCG01000001">
    <property type="protein sequence ID" value="SEM56915.1"/>
    <property type="molecule type" value="Genomic_DNA"/>
</dbReference>
<dbReference type="RefSeq" id="WP_092751534.1">
    <property type="nucleotide sequence ID" value="NZ_FOCG01000001.1"/>
</dbReference>
<dbReference type="STRING" id="474960.SAMN05216180_0628"/>
<dbReference type="PROSITE" id="PS51257">
    <property type="entry name" value="PROKAR_LIPOPROTEIN"/>
    <property type="match status" value="1"/>
</dbReference>
<protein>
    <recommendedName>
        <fullName evidence="3">Lipoprotein</fullName>
    </recommendedName>
</protein>
<dbReference type="OrthoDB" id="1856850at2"/>
<name>A0A1H7ZF47_9FIRM</name>
<sequence length="180" mass="19976">MKKIIAVLITVFIVAASFTGCSKKQNMPKSNITDELTKPFESTVAIKYKDIDATAKIAKQAPGYCKITFDSPETLKDMAIEFTVDKVKIDYKKLHTSFKPSSLPGSAVSKLLVSAIDSATQKDGVRVQYKDDVLLLKGEMEENNAEFILRIDPKNGNLIRLSVPSDEFEAEFSNFVFIAQ</sequence>
<evidence type="ECO:0008006" key="3">
    <source>
        <dbReference type="Google" id="ProtNLM"/>
    </source>
</evidence>
<proteinExistence type="predicted"/>
<dbReference type="AlphaFoldDB" id="A0A1H7ZF47"/>
<accession>A0A1H7ZF47</accession>
<gene>
    <name evidence="1" type="ORF">SAMN05216180_0628</name>
</gene>
<evidence type="ECO:0000313" key="2">
    <source>
        <dbReference type="Proteomes" id="UP000199158"/>
    </source>
</evidence>
<reference evidence="1 2" key="1">
    <citation type="submission" date="2016-10" db="EMBL/GenBank/DDBJ databases">
        <authorList>
            <person name="de Groot N.N."/>
        </authorList>
    </citation>
    <scope>NUCLEOTIDE SEQUENCE [LARGE SCALE GENOMIC DNA]</scope>
    <source>
        <strain evidence="1 2">CGMCC 1.5070</strain>
    </source>
</reference>
<organism evidence="1 2">
    <name type="scientific">Hydrogenoanaerobacterium saccharovorans</name>
    <dbReference type="NCBI Taxonomy" id="474960"/>
    <lineage>
        <taxon>Bacteria</taxon>
        <taxon>Bacillati</taxon>
        <taxon>Bacillota</taxon>
        <taxon>Clostridia</taxon>
        <taxon>Eubacteriales</taxon>
        <taxon>Oscillospiraceae</taxon>
        <taxon>Hydrogenoanaerobacterium</taxon>
    </lineage>
</organism>
<keyword evidence="2" id="KW-1185">Reference proteome</keyword>
<dbReference type="Proteomes" id="UP000199158">
    <property type="component" value="Unassembled WGS sequence"/>
</dbReference>